<dbReference type="RefSeq" id="WP_056682086.1">
    <property type="nucleotide sequence ID" value="NZ_LJIX01000006.1"/>
</dbReference>
<sequence length="59" mass="7110">MRDHPVIEQMERTGYPYPMDKEYELEEDQTEEMECPVCSNEEIEDHHNFCKICGTEIEK</sequence>
<gene>
    <name evidence="1" type="ORF">AN957_02840</name>
</gene>
<organism evidence="1 2">
    <name type="scientific">Cytobacillus solani</name>
    <dbReference type="NCBI Taxonomy" id="1637975"/>
    <lineage>
        <taxon>Bacteria</taxon>
        <taxon>Bacillati</taxon>
        <taxon>Bacillota</taxon>
        <taxon>Bacilli</taxon>
        <taxon>Bacillales</taxon>
        <taxon>Bacillaceae</taxon>
        <taxon>Cytobacillus</taxon>
    </lineage>
</organism>
<evidence type="ECO:0008006" key="3">
    <source>
        <dbReference type="Google" id="ProtNLM"/>
    </source>
</evidence>
<comment type="caution">
    <text evidence="1">The sequence shown here is derived from an EMBL/GenBank/DDBJ whole genome shotgun (WGS) entry which is preliminary data.</text>
</comment>
<dbReference type="PATRIC" id="fig|1637975.4.peg.227"/>
<dbReference type="STRING" id="1637975.AN957_02840"/>
<proteinExistence type="predicted"/>
<name>A0A0Q3T2E9_9BACI</name>
<reference evidence="1 2" key="1">
    <citation type="submission" date="2015-09" db="EMBL/GenBank/DDBJ databases">
        <title>Genome sequencing project for genomic taxonomy and phylogenomics of Bacillus-like bacteria.</title>
        <authorList>
            <person name="Liu B."/>
            <person name="Wang J."/>
            <person name="Zhu Y."/>
            <person name="Liu G."/>
            <person name="Chen Q."/>
            <person name="Chen Z."/>
            <person name="Lan J."/>
            <person name="Che J."/>
            <person name="Ge C."/>
            <person name="Shi H."/>
            <person name="Pan Z."/>
            <person name="Liu X."/>
        </authorList>
    </citation>
    <scope>NUCLEOTIDE SEQUENCE [LARGE SCALE GENOMIC DNA]</scope>
    <source>
        <strain evidence="1 2">FJAT-18043</strain>
    </source>
</reference>
<evidence type="ECO:0000313" key="2">
    <source>
        <dbReference type="Proteomes" id="UP000050996"/>
    </source>
</evidence>
<keyword evidence="2" id="KW-1185">Reference proteome</keyword>
<protein>
    <recommendedName>
        <fullName evidence="3">Zinc-ribbon domain-containing protein</fullName>
    </recommendedName>
</protein>
<dbReference type="Proteomes" id="UP000050996">
    <property type="component" value="Unassembled WGS sequence"/>
</dbReference>
<dbReference type="EMBL" id="LJIX01000006">
    <property type="protein sequence ID" value="KQL17653.1"/>
    <property type="molecule type" value="Genomic_DNA"/>
</dbReference>
<accession>A0A0Q3T2E9</accession>
<dbReference type="AlphaFoldDB" id="A0A0Q3T2E9"/>
<evidence type="ECO:0000313" key="1">
    <source>
        <dbReference type="EMBL" id="KQL17653.1"/>
    </source>
</evidence>